<evidence type="ECO:0000259" key="4">
    <source>
        <dbReference type="PROSITE" id="PS51819"/>
    </source>
</evidence>
<evidence type="ECO:0000313" key="6">
    <source>
        <dbReference type="Proteomes" id="UP000028549"/>
    </source>
</evidence>
<dbReference type="InterPro" id="IPR029068">
    <property type="entry name" value="Glyas_Bleomycin-R_OHBP_Dase"/>
</dbReference>
<dbReference type="STRING" id="246786.GS18_0208445"/>
<evidence type="ECO:0000256" key="2">
    <source>
        <dbReference type="ARBA" id="ARBA00021572"/>
    </source>
</evidence>
<evidence type="ECO:0000256" key="1">
    <source>
        <dbReference type="ARBA" id="ARBA00011051"/>
    </source>
</evidence>
<dbReference type="Pfam" id="PF19581">
    <property type="entry name" value="Glyoxalase_7"/>
    <property type="match status" value="1"/>
</dbReference>
<gene>
    <name evidence="5" type="ORF">GS18_0208445</name>
</gene>
<evidence type="ECO:0000256" key="3">
    <source>
        <dbReference type="ARBA" id="ARBA00023251"/>
    </source>
</evidence>
<dbReference type="Gene3D" id="3.10.180.10">
    <property type="entry name" value="2,3-Dihydroxybiphenyl 1,2-Dioxygenase, domain 1"/>
    <property type="match status" value="1"/>
</dbReference>
<reference evidence="5 6" key="1">
    <citation type="journal article" date="2005" name="Int. J. Syst. Evol. Microbiol.">
        <title>Bacillus cibi sp. nov., isolated from jeotgal, a traditional Korean fermented seafood.</title>
        <authorList>
            <person name="Yoon J.H."/>
            <person name="Lee C.H."/>
            <person name="Oh T.K."/>
        </authorList>
    </citation>
    <scope>NUCLEOTIDE SEQUENCE [LARGE SCALE GENOMIC DNA]</scope>
    <source>
        <strain evidence="5 6">DSM 16189</strain>
    </source>
</reference>
<dbReference type="OrthoDB" id="9803104at2"/>
<feature type="domain" description="VOC" evidence="4">
    <location>
        <begin position="1"/>
        <end position="117"/>
    </location>
</feature>
<dbReference type="InterPro" id="IPR037523">
    <property type="entry name" value="VOC_core"/>
</dbReference>
<dbReference type="Proteomes" id="UP000028549">
    <property type="component" value="Unassembled WGS sequence"/>
</dbReference>
<dbReference type="AlphaFoldDB" id="A0A084GZU2"/>
<evidence type="ECO:0000313" key="5">
    <source>
        <dbReference type="EMBL" id="KEZ52854.1"/>
    </source>
</evidence>
<name>A0A084GZU2_METID</name>
<dbReference type="EMBL" id="JNVC02000004">
    <property type="protein sequence ID" value="KEZ52854.1"/>
    <property type="molecule type" value="Genomic_DNA"/>
</dbReference>
<dbReference type="GO" id="GO:0046677">
    <property type="term" value="P:response to antibiotic"/>
    <property type="evidence" value="ECO:0007669"/>
    <property type="project" value="UniProtKB-KW"/>
</dbReference>
<dbReference type="SUPFAM" id="SSF54593">
    <property type="entry name" value="Glyoxalase/Bleomycin resistance protein/Dihydroxybiphenyl dioxygenase"/>
    <property type="match status" value="1"/>
</dbReference>
<proteinExistence type="inferred from homology"/>
<keyword evidence="3" id="KW-0046">Antibiotic resistance</keyword>
<protein>
    <recommendedName>
        <fullName evidence="2">Bleomycin resistance protein</fullName>
    </recommendedName>
</protein>
<organism evidence="5 6">
    <name type="scientific">Metabacillus indicus</name>
    <name type="common">Bacillus indicus</name>
    <dbReference type="NCBI Taxonomy" id="246786"/>
    <lineage>
        <taxon>Bacteria</taxon>
        <taxon>Bacillati</taxon>
        <taxon>Bacillota</taxon>
        <taxon>Bacilli</taxon>
        <taxon>Bacillales</taxon>
        <taxon>Bacillaceae</taxon>
        <taxon>Metabacillus</taxon>
    </lineage>
</organism>
<dbReference type="RefSeq" id="WP_029280618.1">
    <property type="nucleotide sequence ID" value="NZ_JNVC02000004.1"/>
</dbReference>
<dbReference type="InterPro" id="IPR000335">
    <property type="entry name" value="Bleomycin-R"/>
</dbReference>
<comment type="similarity">
    <text evidence="1">Belongs to the bleomycin resistance protein family.</text>
</comment>
<keyword evidence="6" id="KW-1185">Reference proteome</keyword>
<accession>A0A084GZU2</accession>
<sequence>MKSPTPIFRIFDEEKAREFYLSFLGFKVDWEHRFEEELPLYMQISFGACLLQLSENYGDCCPGSAVRIEVSDIEALHASLTAKQYKYARPGIEETPWNTREVRVGDPFGNRIVFYEFM</sequence>
<dbReference type="CDD" id="cd08349">
    <property type="entry name" value="BLMA_like"/>
    <property type="match status" value="1"/>
</dbReference>
<comment type="caution">
    <text evidence="5">The sequence shown here is derived from an EMBL/GenBank/DDBJ whole genome shotgun (WGS) entry which is preliminary data.</text>
</comment>
<dbReference type="PROSITE" id="PS51819">
    <property type="entry name" value="VOC"/>
    <property type="match status" value="1"/>
</dbReference>